<proteinExistence type="predicted"/>
<evidence type="ECO:0000313" key="1">
    <source>
        <dbReference type="EMBL" id="CAH2210588.1"/>
    </source>
</evidence>
<keyword evidence="2" id="KW-1185">Reference proteome</keyword>
<dbReference type="Proteomes" id="UP000838756">
    <property type="component" value="Unassembled WGS sequence"/>
</dbReference>
<sequence length="77" mass="8187">MDVGIPRCWSGNPAPVNAAMVDPQPGGQTASSELRGAAVYKRLRIVAFGTPYKRIMSSSGRQSVVLMMMKLNSFAAG</sequence>
<dbReference type="AlphaFoldDB" id="A0A8S4QKP4"/>
<name>A0A8S4QKP4_9NEOP</name>
<protein>
    <submittedName>
        <fullName evidence="1">Jg324 protein</fullName>
    </submittedName>
</protein>
<dbReference type="OrthoDB" id="7466345at2759"/>
<comment type="caution">
    <text evidence="1">The sequence shown here is derived from an EMBL/GenBank/DDBJ whole genome shotgun (WGS) entry which is preliminary data.</text>
</comment>
<organism evidence="1 2">
    <name type="scientific">Pararge aegeria aegeria</name>
    <dbReference type="NCBI Taxonomy" id="348720"/>
    <lineage>
        <taxon>Eukaryota</taxon>
        <taxon>Metazoa</taxon>
        <taxon>Ecdysozoa</taxon>
        <taxon>Arthropoda</taxon>
        <taxon>Hexapoda</taxon>
        <taxon>Insecta</taxon>
        <taxon>Pterygota</taxon>
        <taxon>Neoptera</taxon>
        <taxon>Endopterygota</taxon>
        <taxon>Lepidoptera</taxon>
        <taxon>Glossata</taxon>
        <taxon>Ditrysia</taxon>
        <taxon>Papilionoidea</taxon>
        <taxon>Nymphalidae</taxon>
        <taxon>Satyrinae</taxon>
        <taxon>Satyrini</taxon>
        <taxon>Parargina</taxon>
        <taxon>Pararge</taxon>
    </lineage>
</organism>
<gene>
    <name evidence="1" type="primary">jg324</name>
    <name evidence="1" type="ORF">PAEG_LOCUS2478</name>
</gene>
<evidence type="ECO:0000313" key="2">
    <source>
        <dbReference type="Proteomes" id="UP000838756"/>
    </source>
</evidence>
<reference evidence="1" key="1">
    <citation type="submission" date="2022-03" db="EMBL/GenBank/DDBJ databases">
        <authorList>
            <person name="Lindestad O."/>
        </authorList>
    </citation>
    <scope>NUCLEOTIDE SEQUENCE</scope>
</reference>
<accession>A0A8S4QKP4</accession>
<dbReference type="EMBL" id="CAKXAJ010007873">
    <property type="protein sequence ID" value="CAH2210588.1"/>
    <property type="molecule type" value="Genomic_DNA"/>
</dbReference>